<gene>
    <name evidence="2" type="ORF">EV680_1358</name>
    <name evidence="3" type="ORF">LVJ78_03070</name>
</gene>
<reference evidence="3" key="3">
    <citation type="journal article" date="2022" name="Res Sq">
        <title>Evolution of multicellular longitudinally dividing oral cavity symbionts (Neisseriaceae).</title>
        <authorList>
            <person name="Nyongesa S."/>
            <person name="Weber P."/>
            <person name="Bernet E."/>
            <person name="Pullido F."/>
            <person name="Nieckarz M."/>
            <person name="Delaby M."/>
            <person name="Nieves C."/>
            <person name="Viehboeck T."/>
            <person name="Krause N."/>
            <person name="Rivera-Millot A."/>
            <person name="Nakamura A."/>
            <person name="Vischer N."/>
            <person name="VanNieuwenhze M."/>
            <person name="Brun Y."/>
            <person name="Cava F."/>
            <person name="Bulgheresi S."/>
            <person name="Veyrier F."/>
        </authorList>
    </citation>
    <scope>NUCLEOTIDE SEQUENCE</scope>
    <source>
        <strain evidence="3">1258/02</strain>
    </source>
</reference>
<evidence type="ECO:0000313" key="2">
    <source>
        <dbReference type="EMBL" id="TCP00780.1"/>
    </source>
</evidence>
<dbReference type="Pfam" id="PF01863">
    <property type="entry name" value="YgjP-like"/>
    <property type="match status" value="1"/>
</dbReference>
<protein>
    <submittedName>
        <fullName evidence="3">M48 family metallopeptidase</fullName>
    </submittedName>
</protein>
<dbReference type="Gene3D" id="3.30.2010.10">
    <property type="entry name" value="Metalloproteases ('zincins'), catalytic domain"/>
    <property type="match status" value="1"/>
</dbReference>
<dbReference type="Proteomes" id="UP000294721">
    <property type="component" value="Unassembled WGS sequence"/>
</dbReference>
<dbReference type="CDD" id="cd07344">
    <property type="entry name" value="M48_yhfN_like"/>
    <property type="match status" value="1"/>
</dbReference>
<dbReference type="Proteomes" id="UP000829756">
    <property type="component" value="Chromosome"/>
</dbReference>
<evidence type="ECO:0000259" key="1">
    <source>
        <dbReference type="Pfam" id="PF01863"/>
    </source>
</evidence>
<dbReference type="InterPro" id="IPR053136">
    <property type="entry name" value="UTP_pyrophosphatase-like"/>
</dbReference>
<evidence type="ECO:0000313" key="5">
    <source>
        <dbReference type="Proteomes" id="UP000829756"/>
    </source>
</evidence>
<dbReference type="InterPro" id="IPR002725">
    <property type="entry name" value="YgjP-like_metallopeptidase"/>
</dbReference>
<dbReference type="RefSeq" id="WP_132954690.1">
    <property type="nucleotide sequence ID" value="NZ_CALJUB010000146.1"/>
</dbReference>
<feature type="domain" description="YgjP-like metallopeptidase" evidence="1">
    <location>
        <begin position="24"/>
        <end position="221"/>
    </location>
</feature>
<dbReference type="PANTHER" id="PTHR30399:SF1">
    <property type="entry name" value="UTP PYROPHOSPHATASE"/>
    <property type="match status" value="1"/>
</dbReference>
<proteinExistence type="predicted"/>
<accession>A0AAE9GU46</accession>
<dbReference type="AlphaFoldDB" id="A0AAE9GU46"/>
<name>A0AAE9GU46_9NEIS</name>
<organism evidence="3 5">
    <name type="scientific">Uruburuella suis</name>
    <dbReference type="NCBI Taxonomy" id="252130"/>
    <lineage>
        <taxon>Bacteria</taxon>
        <taxon>Pseudomonadati</taxon>
        <taxon>Pseudomonadota</taxon>
        <taxon>Betaproteobacteria</taxon>
        <taxon>Neisseriales</taxon>
        <taxon>Neisseriaceae</taxon>
        <taxon>Uruburuella</taxon>
    </lineage>
</organism>
<evidence type="ECO:0000313" key="3">
    <source>
        <dbReference type="EMBL" id="UOO80015.1"/>
    </source>
</evidence>
<reference evidence="3" key="2">
    <citation type="submission" date="2021-12" db="EMBL/GenBank/DDBJ databases">
        <authorList>
            <person name="Veyrier F.J."/>
        </authorList>
    </citation>
    <scope>NUCLEOTIDE SEQUENCE</scope>
    <source>
        <strain evidence="3">1258/02</strain>
    </source>
</reference>
<dbReference type="KEGG" id="usu:LVJ78_03070"/>
<reference evidence="2 4" key="1">
    <citation type="submission" date="2019-03" db="EMBL/GenBank/DDBJ databases">
        <title>Genomic Encyclopedia of Type Strains, Phase IV (KMG-IV): sequencing the most valuable type-strain genomes for metagenomic binning, comparative biology and taxonomic classification.</title>
        <authorList>
            <person name="Goeker M."/>
        </authorList>
    </citation>
    <scope>NUCLEOTIDE SEQUENCE [LARGE SCALE GENOMIC DNA]</scope>
    <source>
        <strain evidence="2 4">DSM 17474</strain>
    </source>
</reference>
<dbReference type="PANTHER" id="PTHR30399">
    <property type="entry name" value="UNCHARACTERIZED PROTEIN YGJP"/>
    <property type="match status" value="1"/>
</dbReference>
<dbReference type="EMBL" id="SLXE01000035">
    <property type="protein sequence ID" value="TCP00780.1"/>
    <property type="molecule type" value="Genomic_DNA"/>
</dbReference>
<dbReference type="EMBL" id="CP091507">
    <property type="protein sequence ID" value="UOO80015.1"/>
    <property type="molecule type" value="Genomic_DNA"/>
</dbReference>
<sequence>MAAFTHTLSDGLKLQVQLKRSAKKNIILRPVSAEAISVNAPPFLSLPKLAAWLQANEPLLRQTLQRAPASSLAHLPDQIWYRGEATSILSHPYSTIRHEQGRLLLPDTLSPPQQKAALRRHLQECAAHTLLPLLQTHAQKLQLFPAATALSNAKTFWGVCRSRSGIRLNWRLIGAPDFVADYVCIHELCHLPHPNHSPQFWARVNRHTPHTAAAKQWFKQHGQALFVLD</sequence>
<evidence type="ECO:0000313" key="4">
    <source>
        <dbReference type="Proteomes" id="UP000294721"/>
    </source>
</evidence>
<keyword evidence="4" id="KW-1185">Reference proteome</keyword>